<feature type="compositionally biased region" description="Low complexity" evidence="1">
    <location>
        <begin position="30"/>
        <end position="39"/>
    </location>
</feature>
<dbReference type="EMBL" id="KB301772">
    <property type="protein sequence ID" value="ELU05101.1"/>
    <property type="molecule type" value="Genomic_DNA"/>
</dbReference>
<sequence>MDKYNREWRRNRVLVMQLAISSDSEESEGEQSAANGGSETQSSCHLVEEEEGGDVSCHDSPDSHSDFATSDDAFTSSDSDCDYISSEDNIVEDSSIDVVYQVTERSLENNLKMKLRNWATKTHQTRESINEMLSIFRDEDYELPKDARTLLRKSAEVRTAQEPKIRDMSGDGEQSLVGFDGDQEHSLINKSDMQSAINILIPPIPPCTPSRTNEPHKFQKRTLHLLVEIRSLLQRAVSQPGELVERGQQNSLYYAEKQFTHIHEFPDLNTETSSCGSRGARRWVAGTKNIMNIMKRYLSKDLEQNLNMDGQRGAKTAFRGSSLHVLIVESVLEKFSSAVTEQRIDEFIRNRLRNATKRQNRLDVRRLKNVLFETSFSRLDVRRLKNVLFETSFSRLDVRRLKNVLFETSFSRRDLPKTSHLDITQHLQHALDEVNIEFNTIVLLAKDLKAHHSDLSESINTNTASRLLQRFATVNALSQVI</sequence>
<dbReference type="AlphaFoldDB" id="R7UP04"/>
<gene>
    <name evidence="2" type="ORF">CAPTEDRAFT_216154</name>
</gene>
<dbReference type="EMBL" id="AMQN01007945">
    <property type="status" value="NOT_ANNOTATED_CDS"/>
    <property type="molecule type" value="Genomic_DNA"/>
</dbReference>
<evidence type="ECO:0000313" key="2">
    <source>
        <dbReference type="EMBL" id="ELU05101.1"/>
    </source>
</evidence>
<protein>
    <submittedName>
        <fullName evidence="2 3">Uncharacterized protein</fullName>
    </submittedName>
</protein>
<evidence type="ECO:0000313" key="4">
    <source>
        <dbReference type="Proteomes" id="UP000014760"/>
    </source>
</evidence>
<organism evidence="2">
    <name type="scientific">Capitella teleta</name>
    <name type="common">Polychaete worm</name>
    <dbReference type="NCBI Taxonomy" id="283909"/>
    <lineage>
        <taxon>Eukaryota</taxon>
        <taxon>Metazoa</taxon>
        <taxon>Spiralia</taxon>
        <taxon>Lophotrochozoa</taxon>
        <taxon>Annelida</taxon>
        <taxon>Polychaeta</taxon>
        <taxon>Sedentaria</taxon>
        <taxon>Scolecida</taxon>
        <taxon>Capitellidae</taxon>
        <taxon>Capitella</taxon>
    </lineage>
</organism>
<feature type="compositionally biased region" description="Basic and acidic residues" evidence="1">
    <location>
        <begin position="56"/>
        <end position="65"/>
    </location>
</feature>
<dbReference type="HOGENOM" id="CLU_567712_0_0_1"/>
<evidence type="ECO:0000256" key="1">
    <source>
        <dbReference type="SAM" id="MobiDB-lite"/>
    </source>
</evidence>
<keyword evidence="4" id="KW-1185">Reference proteome</keyword>
<dbReference type="Proteomes" id="UP000014760">
    <property type="component" value="Unassembled WGS sequence"/>
</dbReference>
<feature type="compositionally biased region" description="Low complexity" evidence="1">
    <location>
        <begin position="66"/>
        <end position="78"/>
    </location>
</feature>
<reference evidence="2 4" key="2">
    <citation type="journal article" date="2013" name="Nature">
        <title>Insights into bilaterian evolution from three spiralian genomes.</title>
        <authorList>
            <person name="Simakov O."/>
            <person name="Marletaz F."/>
            <person name="Cho S.J."/>
            <person name="Edsinger-Gonzales E."/>
            <person name="Havlak P."/>
            <person name="Hellsten U."/>
            <person name="Kuo D.H."/>
            <person name="Larsson T."/>
            <person name="Lv J."/>
            <person name="Arendt D."/>
            <person name="Savage R."/>
            <person name="Osoegawa K."/>
            <person name="de Jong P."/>
            <person name="Grimwood J."/>
            <person name="Chapman J.A."/>
            <person name="Shapiro H."/>
            <person name="Aerts A."/>
            <person name="Otillar R.P."/>
            <person name="Terry A.Y."/>
            <person name="Boore J.L."/>
            <person name="Grigoriev I.V."/>
            <person name="Lindberg D.R."/>
            <person name="Seaver E.C."/>
            <person name="Weisblat D.A."/>
            <person name="Putnam N.H."/>
            <person name="Rokhsar D.S."/>
        </authorList>
    </citation>
    <scope>NUCLEOTIDE SEQUENCE</scope>
    <source>
        <strain evidence="2 4">I ESC-2004</strain>
    </source>
</reference>
<accession>R7UP04</accession>
<dbReference type="OrthoDB" id="6159055at2759"/>
<name>R7UP04_CAPTE</name>
<dbReference type="EnsemblMetazoa" id="CapteT216154">
    <property type="protein sequence ID" value="CapteP216154"/>
    <property type="gene ID" value="CapteG216154"/>
</dbReference>
<reference evidence="4" key="1">
    <citation type="submission" date="2012-12" db="EMBL/GenBank/DDBJ databases">
        <authorList>
            <person name="Hellsten U."/>
            <person name="Grimwood J."/>
            <person name="Chapman J.A."/>
            <person name="Shapiro H."/>
            <person name="Aerts A."/>
            <person name="Otillar R.P."/>
            <person name="Terry A.Y."/>
            <person name="Boore J.L."/>
            <person name="Simakov O."/>
            <person name="Marletaz F."/>
            <person name="Cho S.-J."/>
            <person name="Edsinger-Gonzales E."/>
            <person name="Havlak P."/>
            <person name="Kuo D.-H."/>
            <person name="Larsson T."/>
            <person name="Lv J."/>
            <person name="Arendt D."/>
            <person name="Savage R."/>
            <person name="Osoegawa K."/>
            <person name="de Jong P."/>
            <person name="Lindberg D.R."/>
            <person name="Seaver E.C."/>
            <person name="Weisblat D.A."/>
            <person name="Putnam N.H."/>
            <person name="Grigoriev I.V."/>
            <person name="Rokhsar D.S."/>
        </authorList>
    </citation>
    <scope>NUCLEOTIDE SEQUENCE</scope>
    <source>
        <strain evidence="4">I ESC-2004</strain>
    </source>
</reference>
<feature type="region of interest" description="Disordered" evidence="1">
    <location>
        <begin position="19"/>
        <end position="78"/>
    </location>
</feature>
<reference evidence="3" key="3">
    <citation type="submission" date="2015-06" db="UniProtKB">
        <authorList>
            <consortium name="EnsemblMetazoa"/>
        </authorList>
    </citation>
    <scope>IDENTIFICATION</scope>
</reference>
<evidence type="ECO:0000313" key="3">
    <source>
        <dbReference type="EnsemblMetazoa" id="CapteP216154"/>
    </source>
</evidence>
<proteinExistence type="predicted"/>